<accession>A0A1I0R0E4</accession>
<dbReference type="STRING" id="1267423.SAMN05216290_3045"/>
<dbReference type="GeneID" id="99987726"/>
<protein>
    <submittedName>
        <fullName evidence="1">Helix-hairpin-helix motif-containing protein</fullName>
    </submittedName>
</protein>
<keyword evidence="2" id="KW-1185">Reference proteome</keyword>
<organism evidence="1 2">
    <name type="scientific">Roseivirga pacifica</name>
    <dbReference type="NCBI Taxonomy" id="1267423"/>
    <lineage>
        <taxon>Bacteria</taxon>
        <taxon>Pseudomonadati</taxon>
        <taxon>Bacteroidota</taxon>
        <taxon>Cytophagia</taxon>
        <taxon>Cytophagales</taxon>
        <taxon>Roseivirgaceae</taxon>
        <taxon>Roseivirga</taxon>
    </lineage>
</organism>
<dbReference type="RefSeq" id="WP_090259417.1">
    <property type="nucleotide sequence ID" value="NZ_FOIR01000002.1"/>
</dbReference>
<evidence type="ECO:0000313" key="1">
    <source>
        <dbReference type="EMBL" id="SEW33712.1"/>
    </source>
</evidence>
<sequence>MNKYGYILTLFLSFFFTHNLKAQTAEDFDLELFIETLFNVQEEGINYEDLYERLLLLYENPIDLNLANRIDLKSLFVLSDQQIDELLLYRKENGRIVSPYELMYLPGFDYPTLQKISPFITVSSTGKPLNQQPLLHRILNERNNYLLLRYERVLEDKRGYITNSENRYAGTADKLYLRYRVSKPGDFSLGLTTEKDPGEALIWDTETYRRGMDFWSFHFMLENQGKLKKTIVGDYQLQFGQGLLFNSGFGVGKGAESVNALERVTLGVRPYTSVIEGGFLRGAAATYALNSTIDVTAFYSYLKQDASIQTGEADEFENFFSSIQITGLHRTPSEIAKKKQIAESLVGFNLNYRPDDFKSFGVNFYHNQFSLPILKDNDAYNRFEFSGTQNQVGSIYGNYTLKQFHLFAEGGISKSGGTGIVGGFTTQLSPRIDFGMVLRNYDTNFHSFRGSAFGEGSRNINESGIYWGLKYTLNKQFSLTAYYDSFRFPWLRFRVNAPSKGNDVMLRLNYIPSGNVRLYGQFRRKNKEINSEDLESGETVVLPGIKNQFLVNLELKVTHSLSLKSRVQWSDYTLNGERTKGNAFFQDAVFTHGKWVISGRMALFDTEGNENRQYAYERDLLYAFSIPSLSGLGIRNYLLFQYKATRKLDFWAKVSRGTFFDRDEIGSGLETIDGNKRTDVKLQLRIKF</sequence>
<dbReference type="SUPFAM" id="SSF47781">
    <property type="entry name" value="RuvA domain 2-like"/>
    <property type="match status" value="1"/>
</dbReference>
<gene>
    <name evidence="1" type="ORF">SAMN05216290_3045</name>
</gene>
<dbReference type="InterPro" id="IPR010994">
    <property type="entry name" value="RuvA_2-like"/>
</dbReference>
<name>A0A1I0R0E4_9BACT</name>
<evidence type="ECO:0000313" key="2">
    <source>
        <dbReference type="Proteomes" id="UP000199437"/>
    </source>
</evidence>
<dbReference type="EMBL" id="FOIR01000002">
    <property type="protein sequence ID" value="SEW33712.1"/>
    <property type="molecule type" value="Genomic_DNA"/>
</dbReference>
<dbReference type="AlphaFoldDB" id="A0A1I0R0E4"/>
<dbReference type="Proteomes" id="UP000199437">
    <property type="component" value="Unassembled WGS sequence"/>
</dbReference>
<proteinExistence type="predicted"/>
<reference evidence="2" key="1">
    <citation type="submission" date="2016-10" db="EMBL/GenBank/DDBJ databases">
        <authorList>
            <person name="Varghese N."/>
            <person name="Submissions S."/>
        </authorList>
    </citation>
    <scope>NUCLEOTIDE SEQUENCE [LARGE SCALE GENOMIC DNA]</scope>
    <source>
        <strain evidence="2">CGMCC 1.12402</strain>
    </source>
</reference>